<evidence type="ECO:0000256" key="1">
    <source>
        <dbReference type="SAM" id="Phobius"/>
    </source>
</evidence>
<dbReference type="EMBL" id="WKLP01000034">
    <property type="protein sequence ID" value="MRY13748.1"/>
    <property type="molecule type" value="Genomic_DNA"/>
</dbReference>
<evidence type="ECO:0000313" key="2">
    <source>
        <dbReference type="EMBL" id="MRY13748.1"/>
    </source>
</evidence>
<reference evidence="2" key="1">
    <citation type="journal article" date="2019" name="Nat. Med.">
        <title>A library of human gut bacterial isolates paired with longitudinal multiomics data enables mechanistic microbiome research.</title>
        <authorList>
            <person name="Poyet M."/>
            <person name="Groussin M."/>
            <person name="Gibbons S.M."/>
            <person name="Avila-Pacheco J."/>
            <person name="Jiang X."/>
            <person name="Kearney S.M."/>
            <person name="Perrotta A.R."/>
            <person name="Berdy B."/>
            <person name="Zhao S."/>
            <person name="Lieberman T.D."/>
            <person name="Swanson P.K."/>
            <person name="Smith M."/>
            <person name="Roesemann S."/>
            <person name="Alexander J.E."/>
            <person name="Rich S.A."/>
            <person name="Livny J."/>
            <person name="Vlamakis H."/>
            <person name="Clish C."/>
            <person name="Bullock K."/>
            <person name="Deik A."/>
            <person name="Scott J."/>
            <person name="Pierce K.A."/>
            <person name="Xavier R.J."/>
            <person name="Alm E.J."/>
        </authorList>
    </citation>
    <scope>NUCLEOTIDE SEQUENCE</scope>
    <source>
        <strain evidence="2">BIOML-A4</strain>
    </source>
</reference>
<sequence>MESTGVFSTSRNIDYWILILCLFLLAAVGYGFQIARFVLLDLVACYFLCKNIREVRNFKILIPLAVLLILGTRVATGYQITHIVRDVAYFLCPISAFIVGHFTYKYISLKKFLLVTVLFGTIYSLIYFMQITLEFNTLFVADAEDTRYSIGTGTPSPVLAIVIVILGKQYLKDFKISNLYWFLFIGINCLTIYYFASRVYYFTLLLFLVPLLYYNFIQKYRRIGNYLFVIILAGLVSIIAVLLNGNNFLAEKMRNSITEMFVQSFDDYDSVLYNWRAYELFEAIKAFMSADTFHKIIGFGFGKTIYLEYGLIMPGLTINDIPIFHNGFAYLLIKTGLIGLTLVLLFSCMLLYKGYVYSKGNPDLKFVFFLLFSALLSFNFSMLVVNGFFSGESCYLIVLAGYTYSMLKNEYKKTQNETV</sequence>
<dbReference type="RefSeq" id="WP_010802551.1">
    <property type="nucleotide sequence ID" value="NZ_CAJSYT010000017.1"/>
</dbReference>
<dbReference type="PANTHER" id="PTHR37422">
    <property type="entry name" value="TEICHURONIC ACID BIOSYNTHESIS PROTEIN TUAE"/>
    <property type="match status" value="1"/>
</dbReference>
<organism evidence="2">
    <name type="scientific">Parabacteroides goldsteinii</name>
    <dbReference type="NCBI Taxonomy" id="328812"/>
    <lineage>
        <taxon>Bacteria</taxon>
        <taxon>Pseudomonadati</taxon>
        <taxon>Bacteroidota</taxon>
        <taxon>Bacteroidia</taxon>
        <taxon>Bacteroidales</taxon>
        <taxon>Tannerellaceae</taxon>
        <taxon>Parabacteroides</taxon>
    </lineage>
</organism>
<dbReference type="AlphaFoldDB" id="A0A6G1ZIZ8"/>
<name>A0A6G1ZIZ8_9BACT</name>
<accession>A0A6G1ZIZ8</accession>
<proteinExistence type="predicted"/>
<gene>
    <name evidence="2" type="ORF">GKE01_20080</name>
</gene>
<comment type="caution">
    <text evidence="2">The sequence shown here is derived from an EMBL/GenBank/DDBJ whole genome shotgun (WGS) entry which is preliminary data.</text>
</comment>
<feature type="transmembrane region" description="Helical" evidence="1">
    <location>
        <begin position="201"/>
        <end position="217"/>
    </location>
</feature>
<keyword evidence="1" id="KW-0812">Transmembrane</keyword>
<feature type="transmembrane region" description="Helical" evidence="1">
    <location>
        <begin position="111"/>
        <end position="128"/>
    </location>
</feature>
<feature type="transmembrane region" description="Helical" evidence="1">
    <location>
        <begin position="60"/>
        <end position="81"/>
    </location>
</feature>
<feature type="transmembrane region" description="Helical" evidence="1">
    <location>
        <begin position="179"/>
        <end position="195"/>
    </location>
</feature>
<feature type="transmembrane region" description="Helical" evidence="1">
    <location>
        <begin position="328"/>
        <end position="352"/>
    </location>
</feature>
<protein>
    <recommendedName>
        <fullName evidence="3">O-antigen ligase domain-containing protein</fullName>
    </recommendedName>
</protein>
<feature type="transmembrane region" description="Helical" evidence="1">
    <location>
        <begin position="15"/>
        <end position="48"/>
    </location>
</feature>
<feature type="transmembrane region" description="Helical" evidence="1">
    <location>
        <begin position="148"/>
        <end position="167"/>
    </location>
</feature>
<dbReference type="InterPro" id="IPR051533">
    <property type="entry name" value="WaaL-like"/>
</dbReference>
<keyword evidence="1" id="KW-0472">Membrane</keyword>
<dbReference type="PANTHER" id="PTHR37422:SF13">
    <property type="entry name" value="LIPOPOLYSACCHARIDE BIOSYNTHESIS PROTEIN PA4999-RELATED"/>
    <property type="match status" value="1"/>
</dbReference>
<evidence type="ECO:0008006" key="3">
    <source>
        <dbReference type="Google" id="ProtNLM"/>
    </source>
</evidence>
<feature type="transmembrane region" description="Helical" evidence="1">
    <location>
        <begin position="224"/>
        <end position="243"/>
    </location>
</feature>
<keyword evidence="1" id="KW-1133">Transmembrane helix</keyword>
<feature type="transmembrane region" description="Helical" evidence="1">
    <location>
        <begin position="87"/>
        <end position="104"/>
    </location>
</feature>
<feature type="transmembrane region" description="Helical" evidence="1">
    <location>
        <begin position="364"/>
        <end position="382"/>
    </location>
</feature>